<keyword evidence="3 5" id="KW-0648">Protein biosynthesis</keyword>
<dbReference type="EMBL" id="RQTK01001041">
    <property type="protein sequence ID" value="RUS72634.1"/>
    <property type="molecule type" value="Genomic_DNA"/>
</dbReference>
<comment type="function">
    <text evidence="4">Deubiquitinates activated NOTCH1, promoting its nuclear import, thereby acting as a positive regulator of Notch signaling.</text>
</comment>
<dbReference type="GO" id="GO:0031369">
    <property type="term" value="F:translation initiation factor binding"/>
    <property type="evidence" value="ECO:0007669"/>
    <property type="project" value="InterPro"/>
</dbReference>
<dbReference type="GO" id="GO:0101005">
    <property type="term" value="F:deubiquitinase activity"/>
    <property type="evidence" value="ECO:0007669"/>
    <property type="project" value="UniProtKB-ARBA"/>
</dbReference>
<dbReference type="PANTHER" id="PTHR10540">
    <property type="entry name" value="EUKARYOTIC TRANSLATION INITIATION FACTOR 3 SUBUNIT F-RELATED"/>
    <property type="match status" value="1"/>
</dbReference>
<dbReference type="GO" id="GO:0016282">
    <property type="term" value="C:eukaryotic 43S preinitiation complex"/>
    <property type="evidence" value="ECO:0007669"/>
    <property type="project" value="UniProtKB-UniRule"/>
</dbReference>
<dbReference type="GO" id="GO:0003743">
    <property type="term" value="F:translation initiation factor activity"/>
    <property type="evidence" value="ECO:0007669"/>
    <property type="project" value="UniProtKB-UniRule"/>
</dbReference>
<comment type="subcellular location">
    <subcellularLocation>
        <location evidence="5">Cytoplasm</location>
    </subcellularLocation>
</comment>
<dbReference type="PANTHER" id="PTHR10540:SF6">
    <property type="entry name" value="EUKARYOTIC TRANSLATION INITIATION FACTOR 3 SUBUNIT F"/>
    <property type="match status" value="1"/>
</dbReference>
<evidence type="ECO:0000256" key="1">
    <source>
        <dbReference type="ARBA" id="ARBA00022490"/>
    </source>
</evidence>
<dbReference type="SMART" id="SM00232">
    <property type="entry name" value="JAB_MPN"/>
    <property type="match status" value="1"/>
</dbReference>
<evidence type="ECO:0000256" key="5">
    <source>
        <dbReference type="HAMAP-Rule" id="MF_03005"/>
    </source>
</evidence>
<gene>
    <name evidence="7" type="ORF">EGW08_019608</name>
</gene>
<name>A0A3S1BQT4_ELYCH</name>
<evidence type="ECO:0000313" key="8">
    <source>
        <dbReference type="Proteomes" id="UP000271974"/>
    </source>
</evidence>
<dbReference type="PROSITE" id="PS50249">
    <property type="entry name" value="MPN"/>
    <property type="match status" value="1"/>
</dbReference>
<sequence length="273" mass="30528">MASNLVCKVHPVVLFSIIDAYERRNEGAKRVIGTLLGSVEKNVLEVTNCFAVPHNESDDEVAVDIEYARNMYELHKKVNSNENIIGWFSTGLEVSVHSVLIHDYYSRETKNPIHMTVDAHVKGGKMSIKAYLSTTIGVPGKTTGTMFTPVQVDHISYAPEQVGVETLMKGKYNPLERVVQPQSDLQQVETSAEWIRGMLAQVTQYVDDVLAGKIQSDNQTGRYLLDLVTSVPHIEAEKFEEMLNSNMKDLLMVVYLANLTKTQLALNEKLSTL</sequence>
<dbReference type="GO" id="GO:0033290">
    <property type="term" value="C:eukaryotic 48S preinitiation complex"/>
    <property type="evidence" value="ECO:0007669"/>
    <property type="project" value="UniProtKB-UniRule"/>
</dbReference>
<keyword evidence="2 5" id="KW-0396">Initiation factor</keyword>
<keyword evidence="1 5" id="KW-0963">Cytoplasm</keyword>
<keyword evidence="8" id="KW-1185">Reference proteome</keyword>
<reference evidence="7 8" key="1">
    <citation type="submission" date="2019-01" db="EMBL/GenBank/DDBJ databases">
        <title>A draft genome assembly of the solar-powered sea slug Elysia chlorotica.</title>
        <authorList>
            <person name="Cai H."/>
            <person name="Li Q."/>
            <person name="Fang X."/>
            <person name="Li J."/>
            <person name="Curtis N.E."/>
            <person name="Altenburger A."/>
            <person name="Shibata T."/>
            <person name="Feng M."/>
            <person name="Maeda T."/>
            <person name="Schwartz J.A."/>
            <person name="Shigenobu S."/>
            <person name="Lundholm N."/>
            <person name="Nishiyama T."/>
            <person name="Yang H."/>
            <person name="Hasebe M."/>
            <person name="Li S."/>
            <person name="Pierce S.K."/>
            <person name="Wang J."/>
        </authorList>
    </citation>
    <scope>NUCLEOTIDE SEQUENCE [LARGE SCALE GENOMIC DNA]</scope>
    <source>
        <strain evidence="7">EC2010</strain>
        <tissue evidence="7">Whole organism of an adult</tissue>
    </source>
</reference>
<comment type="similarity">
    <text evidence="5">Belongs to the eIF-3 subunit F family.</text>
</comment>
<accession>A0A3S1BQT4</accession>
<dbReference type="GO" id="GO:0001732">
    <property type="term" value="P:formation of cytoplasmic translation initiation complex"/>
    <property type="evidence" value="ECO:0007669"/>
    <property type="project" value="UniProtKB-UniRule"/>
</dbReference>
<dbReference type="Gene3D" id="3.40.140.10">
    <property type="entry name" value="Cytidine Deaminase, domain 2"/>
    <property type="match status" value="1"/>
</dbReference>
<evidence type="ECO:0000259" key="6">
    <source>
        <dbReference type="PROSITE" id="PS50249"/>
    </source>
</evidence>
<dbReference type="GO" id="GO:0071541">
    <property type="term" value="C:eukaryotic translation initiation factor 3 complex, eIF3m"/>
    <property type="evidence" value="ECO:0007669"/>
    <property type="project" value="TreeGrafter"/>
</dbReference>
<feature type="domain" description="MPN" evidence="6">
    <location>
        <begin position="7"/>
        <end position="137"/>
    </location>
</feature>
<dbReference type="Pfam" id="PF13012">
    <property type="entry name" value="MitMem_reg"/>
    <property type="match status" value="1"/>
</dbReference>
<dbReference type="InterPro" id="IPR024969">
    <property type="entry name" value="EIF3F/CSN6-like_C"/>
</dbReference>
<dbReference type="OrthoDB" id="25498at2759"/>
<dbReference type="CDD" id="cd08064">
    <property type="entry name" value="MPN_eIF3f"/>
    <property type="match status" value="1"/>
</dbReference>
<dbReference type="FunFam" id="3.40.140.10:FF:000014">
    <property type="entry name" value="Eukaryotic translation initiation factor 3 subunit F"/>
    <property type="match status" value="1"/>
</dbReference>
<dbReference type="InterPro" id="IPR037518">
    <property type="entry name" value="MPN"/>
</dbReference>
<comment type="function">
    <text evidence="5">Component of the eukaryotic translation initiation factor 3 (eIF-3) complex, which is involved in protein synthesis of a specialized repertoire of mRNAs and, together with other initiation factors, stimulates binding of mRNA and methionyl-tRNAi to the 40S ribosome. The eIF-3 complex specifically targets and initiates translation of a subset of mRNAs involved in cell proliferation.</text>
</comment>
<dbReference type="Proteomes" id="UP000271974">
    <property type="component" value="Unassembled WGS sequence"/>
</dbReference>
<dbReference type="InterPro" id="IPR027531">
    <property type="entry name" value="eIF3f"/>
</dbReference>
<dbReference type="Pfam" id="PF01398">
    <property type="entry name" value="JAB"/>
    <property type="match status" value="1"/>
</dbReference>
<evidence type="ECO:0000313" key="7">
    <source>
        <dbReference type="EMBL" id="RUS72634.1"/>
    </source>
</evidence>
<comment type="caution">
    <text evidence="7">The sequence shown here is derived from an EMBL/GenBank/DDBJ whole genome shotgun (WGS) entry which is preliminary data.</text>
</comment>
<evidence type="ECO:0000256" key="3">
    <source>
        <dbReference type="ARBA" id="ARBA00022917"/>
    </source>
</evidence>
<dbReference type="InterPro" id="IPR000555">
    <property type="entry name" value="JAMM/MPN+_dom"/>
</dbReference>
<dbReference type="GO" id="GO:0008237">
    <property type="term" value="F:metallopeptidase activity"/>
    <property type="evidence" value="ECO:0007669"/>
    <property type="project" value="InterPro"/>
</dbReference>
<evidence type="ECO:0000256" key="4">
    <source>
        <dbReference type="ARBA" id="ARBA00059951"/>
    </source>
</evidence>
<dbReference type="STRING" id="188477.A0A3S1BQT4"/>
<comment type="subunit">
    <text evidence="5">Component of the eukaryotic translation initiation factor 3 (eIF-3) complex.</text>
</comment>
<proteinExistence type="inferred from homology"/>
<evidence type="ECO:0000256" key="2">
    <source>
        <dbReference type="ARBA" id="ARBA00022540"/>
    </source>
</evidence>
<organism evidence="7 8">
    <name type="scientific">Elysia chlorotica</name>
    <name type="common">Eastern emerald elysia</name>
    <name type="synonym">Sea slug</name>
    <dbReference type="NCBI Taxonomy" id="188477"/>
    <lineage>
        <taxon>Eukaryota</taxon>
        <taxon>Metazoa</taxon>
        <taxon>Spiralia</taxon>
        <taxon>Lophotrochozoa</taxon>
        <taxon>Mollusca</taxon>
        <taxon>Gastropoda</taxon>
        <taxon>Heterobranchia</taxon>
        <taxon>Euthyneura</taxon>
        <taxon>Panpulmonata</taxon>
        <taxon>Sacoglossa</taxon>
        <taxon>Placobranchoidea</taxon>
        <taxon>Plakobranchidae</taxon>
        <taxon>Elysia</taxon>
    </lineage>
</organism>
<dbReference type="HAMAP" id="MF_03005">
    <property type="entry name" value="eIF3f"/>
    <property type="match status" value="1"/>
</dbReference>
<dbReference type="AlphaFoldDB" id="A0A3S1BQT4"/>
<protein>
    <recommendedName>
        <fullName evidence="5">Eukaryotic translation initiation factor 3 subunit F</fullName>
        <shortName evidence="5">eIF3f</shortName>
    </recommendedName>
    <alternativeName>
        <fullName evidence="5">Eukaryotic translation initiation factor 3 subunit 5</fullName>
    </alternativeName>
</protein>